<evidence type="ECO:0000256" key="12">
    <source>
        <dbReference type="PIRSR" id="PIRSR005557-2"/>
    </source>
</evidence>
<comment type="subcellular location">
    <subcellularLocation>
        <location evidence="1">Golgi apparatus membrane</location>
        <topology evidence="1">Single-pass type II membrane protein</topology>
    </subcellularLocation>
</comment>
<evidence type="ECO:0000256" key="6">
    <source>
        <dbReference type="ARBA" id="ARBA00022968"/>
    </source>
</evidence>
<evidence type="ECO:0000313" key="14">
    <source>
        <dbReference type="Proteomes" id="UP000808372"/>
    </source>
</evidence>
<dbReference type="InterPro" id="IPR050943">
    <property type="entry name" value="Glycosyltr_29_Sialyltrsf"/>
</dbReference>
<keyword evidence="8" id="KW-0333">Golgi apparatus</keyword>
<dbReference type="AlphaFoldDB" id="A0A8U1H7W3"/>
<evidence type="ECO:0000256" key="1">
    <source>
        <dbReference type="ARBA" id="ARBA00004323"/>
    </source>
</evidence>
<proteinExistence type="inferred from homology"/>
<keyword evidence="10" id="KW-1015">Disulfide bond</keyword>
<keyword evidence="4" id="KW-0808">Transferase</keyword>
<dbReference type="GO" id="GO:0003828">
    <property type="term" value="F:alpha-N-acetylneuraminate alpha-2,8-sialyltransferase activity"/>
    <property type="evidence" value="ECO:0007669"/>
    <property type="project" value="TreeGrafter"/>
</dbReference>
<feature type="disulfide bond" evidence="12">
    <location>
        <begin position="160"/>
        <end position="310"/>
    </location>
</feature>
<reference evidence="15" key="1">
    <citation type="submission" date="2025-08" db="UniProtKB">
        <authorList>
            <consortium name="RefSeq"/>
        </authorList>
    </citation>
    <scope>IDENTIFICATION</scope>
    <source>
        <tissue evidence="15">White muscle</tissue>
    </source>
</reference>
<evidence type="ECO:0000256" key="3">
    <source>
        <dbReference type="ARBA" id="ARBA00022676"/>
    </source>
</evidence>
<dbReference type="PANTHER" id="PTHR11987">
    <property type="entry name" value="ALPHA-2,8-SIALYLTRANSFERASE"/>
    <property type="match status" value="1"/>
</dbReference>
<evidence type="ECO:0000256" key="5">
    <source>
        <dbReference type="ARBA" id="ARBA00022692"/>
    </source>
</evidence>
<evidence type="ECO:0000256" key="11">
    <source>
        <dbReference type="ARBA" id="ARBA00023180"/>
    </source>
</evidence>
<evidence type="ECO:0000256" key="4">
    <source>
        <dbReference type="ARBA" id="ARBA00022679"/>
    </source>
</evidence>
<dbReference type="GO" id="GO:0006491">
    <property type="term" value="P:N-glycan processing"/>
    <property type="evidence" value="ECO:0007669"/>
    <property type="project" value="TreeGrafter"/>
</dbReference>
<dbReference type="Proteomes" id="UP000808372">
    <property type="component" value="Chromosome 21"/>
</dbReference>
<evidence type="ECO:0000313" key="15">
    <source>
        <dbReference type="RefSeq" id="XP_038874184.1"/>
    </source>
</evidence>
<keyword evidence="7 13" id="KW-1133">Transmembrane helix</keyword>
<dbReference type="PANTHER" id="PTHR11987:SF30">
    <property type="entry name" value="ALPHA-2,8-SIALYLTRANSFERASE 8B"/>
    <property type="match status" value="1"/>
</dbReference>
<evidence type="ECO:0000256" key="8">
    <source>
        <dbReference type="ARBA" id="ARBA00023034"/>
    </source>
</evidence>
<accession>A0A8U1H7W3</accession>
<feature type="transmembrane region" description="Helical" evidence="13">
    <location>
        <begin position="7"/>
        <end position="26"/>
    </location>
</feature>
<evidence type="ECO:0000256" key="2">
    <source>
        <dbReference type="ARBA" id="ARBA00006003"/>
    </source>
</evidence>
<dbReference type="Gene3D" id="3.90.1480.20">
    <property type="entry name" value="Glycosyl transferase family 29"/>
    <property type="match status" value="1"/>
</dbReference>
<gene>
    <name evidence="15" type="primary">LOC120066786</name>
</gene>
<comment type="similarity">
    <text evidence="2">Belongs to the glycosyltransferase 29 family.</text>
</comment>
<dbReference type="OrthoDB" id="10264956at2759"/>
<evidence type="ECO:0000256" key="9">
    <source>
        <dbReference type="ARBA" id="ARBA00023136"/>
    </source>
</evidence>
<name>A0A8U1H7W3_SALNM</name>
<protein>
    <submittedName>
        <fullName evidence="15">Alpha-2,8-sialyltransferase 8B-like</fullName>
    </submittedName>
</protein>
<dbReference type="FunFam" id="3.90.1480.20:FF:000001">
    <property type="entry name" value="ST8 alpha-N-acetyl-neuraminide alpha-2,8-sialyltransferase 2"/>
    <property type="match status" value="1"/>
</dbReference>
<keyword evidence="9 13" id="KW-0472">Membrane</keyword>
<keyword evidence="6" id="KW-0735">Signal-anchor</keyword>
<dbReference type="InterPro" id="IPR038578">
    <property type="entry name" value="GT29-like_sf"/>
</dbReference>
<dbReference type="GeneID" id="120066786"/>
<evidence type="ECO:0000256" key="7">
    <source>
        <dbReference type="ARBA" id="ARBA00022989"/>
    </source>
</evidence>
<keyword evidence="11" id="KW-0325">Glycoprotein</keyword>
<dbReference type="KEGG" id="snh:120066786"/>
<dbReference type="InterPro" id="IPR001675">
    <property type="entry name" value="Glyco_trans_29"/>
</dbReference>
<organism evidence="14 15">
    <name type="scientific">Salvelinus namaycush</name>
    <name type="common">Lake trout</name>
    <name type="synonym">Salmo namaycush</name>
    <dbReference type="NCBI Taxonomy" id="8040"/>
    <lineage>
        <taxon>Eukaryota</taxon>
        <taxon>Metazoa</taxon>
        <taxon>Chordata</taxon>
        <taxon>Craniata</taxon>
        <taxon>Vertebrata</taxon>
        <taxon>Euteleostomi</taxon>
        <taxon>Actinopterygii</taxon>
        <taxon>Neopterygii</taxon>
        <taxon>Teleostei</taxon>
        <taxon>Protacanthopterygii</taxon>
        <taxon>Salmoniformes</taxon>
        <taxon>Salmonidae</taxon>
        <taxon>Salmoninae</taxon>
        <taxon>Salvelinus</taxon>
    </lineage>
</organism>
<evidence type="ECO:0000256" key="10">
    <source>
        <dbReference type="ARBA" id="ARBA00023157"/>
    </source>
</evidence>
<evidence type="ECO:0000256" key="13">
    <source>
        <dbReference type="SAM" id="Phobius"/>
    </source>
</evidence>
<dbReference type="PIRSF" id="PIRSF005557">
    <property type="entry name" value="Sialyl_trans"/>
    <property type="match status" value="1"/>
</dbReference>
<dbReference type="GO" id="GO:0009311">
    <property type="term" value="P:oligosaccharide metabolic process"/>
    <property type="evidence" value="ECO:0007669"/>
    <property type="project" value="TreeGrafter"/>
</dbReference>
<keyword evidence="3" id="KW-0328">Glycosyltransferase</keyword>
<dbReference type="InterPro" id="IPR012163">
    <property type="entry name" value="Sialyl_trans"/>
</dbReference>
<dbReference type="GO" id="GO:0000139">
    <property type="term" value="C:Golgi membrane"/>
    <property type="evidence" value="ECO:0007669"/>
    <property type="project" value="UniProtKB-SubCell"/>
</dbReference>
<dbReference type="RefSeq" id="XP_038874184.1">
    <property type="nucleotide sequence ID" value="XM_039018256.1"/>
</dbReference>
<sequence length="378" mass="43101">MQLELRTLMFGIVTVLVLFLIIADIAEVEKEIANLGGSRELYLHSLIPKPNRNVAVKVNPKPLVSEGEDKRPASPSYLNNTTKLSTDNWTFNRTLSNLIRKNILRFFDPERDISILKGTLKPGDIIHYIFDRQSTTNISENLYQLLPTASPMKNQHHRRCAIIGNSGILLNSSCGPEIDSYDFVIRCNLAPVEEYAGDVGQRTNLVTMNPSVVQRAFQDLASEEWRERFLQRLRSLSGSVLWIPAFMAKGGEERVEWAIRLILLHTVDVHTAFPSLRLLHAVRGYWLTNNIQIKRPTTGLLMYTMATRFCEEIHLYGFWPFPQDSQGKPVKYHYYDTLTYEYTSHASPHTMPLEFRTLSSLHRQGALRLHTGSCGVGT</sequence>
<dbReference type="Pfam" id="PF00777">
    <property type="entry name" value="Glyco_transf_29"/>
    <property type="match status" value="1"/>
</dbReference>
<keyword evidence="5 13" id="KW-0812">Transmembrane</keyword>
<keyword evidence="14" id="KW-1185">Reference proteome</keyword>